<evidence type="ECO:0000259" key="1">
    <source>
        <dbReference type="Pfam" id="PF04321"/>
    </source>
</evidence>
<accession>A0A975U440</accession>
<sequence length="297" mass="32066">MTKALVLGGSGFVGRALLTALGSDAVGAHHSRPWPGSIPFDATRDDLAALLDRAGEGISRLYLLHGAANPEICAQDPVGTAAINVVSVKRMVADAVARGILPIFVSSDYVHDGTRGGRTEVEPLTPITEYGRQKAEVEEWMASLDRPWLVARLSKVVSEAECAHSVLGQLVPQIRGGATLRMATDQIFSPAHVDDVARALAELPLRGARGVVNVAGPVAWSRYDLTACLLAAIRRRDPTVTATLVPCSLRDIPFREQRPLNTSLDTTKLHSLLPWRFRPMEEVCERIAEAAFGPTRE</sequence>
<organism evidence="2 3">
    <name type="scientific">Elioraea tepida</name>
    <dbReference type="NCBI Taxonomy" id="2843330"/>
    <lineage>
        <taxon>Bacteria</taxon>
        <taxon>Pseudomonadati</taxon>
        <taxon>Pseudomonadota</taxon>
        <taxon>Alphaproteobacteria</taxon>
        <taxon>Acetobacterales</taxon>
        <taxon>Elioraeaceae</taxon>
        <taxon>Elioraea</taxon>
    </lineage>
</organism>
<dbReference type="InterPro" id="IPR029903">
    <property type="entry name" value="RmlD-like-bd"/>
</dbReference>
<feature type="domain" description="RmlD-like substrate binding" evidence="1">
    <location>
        <begin position="3"/>
        <end position="285"/>
    </location>
</feature>
<dbReference type="Pfam" id="PF04321">
    <property type="entry name" value="RmlD_sub_bind"/>
    <property type="match status" value="1"/>
</dbReference>
<dbReference type="PANTHER" id="PTHR43242">
    <property type="entry name" value="NAD(P)-BINDING ROSSMANN-FOLD SUPERFAMILY PROTEIN"/>
    <property type="match status" value="1"/>
</dbReference>
<reference evidence="2" key="1">
    <citation type="submission" date="2021-06" db="EMBL/GenBank/DDBJ databases">
        <title>Elioraea tepida, sp. nov., a moderately thermophilic aerobic anoxygenic phototrophic bacterium isolated from an alkaline siliceous hot spring mat community in Yellowstone National Park, WY, USA.</title>
        <authorList>
            <person name="Saini M.K."/>
            <person name="Yoshida S."/>
            <person name="Sebastian A."/>
            <person name="Hirose S."/>
            <person name="Hara E."/>
            <person name="Tamaki H."/>
            <person name="Soulier N.T."/>
            <person name="Albert I."/>
            <person name="Hanada S."/>
            <person name="Bryant D.A."/>
            <person name="Tank M."/>
        </authorList>
    </citation>
    <scope>NUCLEOTIDE SEQUENCE</scope>
    <source>
        <strain evidence="2">MS-P2</strain>
    </source>
</reference>
<gene>
    <name evidence="2" type="ORF">KO353_01765</name>
</gene>
<dbReference type="KEGG" id="elio:KO353_01765"/>
<dbReference type="Proteomes" id="UP000694001">
    <property type="component" value="Chromosome"/>
</dbReference>
<evidence type="ECO:0000313" key="3">
    <source>
        <dbReference type="Proteomes" id="UP000694001"/>
    </source>
</evidence>
<name>A0A975U440_9PROT</name>
<dbReference type="AlphaFoldDB" id="A0A975U440"/>
<keyword evidence="3" id="KW-1185">Reference proteome</keyword>
<dbReference type="RefSeq" id="WP_218286064.1">
    <property type="nucleotide sequence ID" value="NZ_CP076448.1"/>
</dbReference>
<evidence type="ECO:0000313" key="2">
    <source>
        <dbReference type="EMBL" id="QXM25008.1"/>
    </source>
</evidence>
<proteinExistence type="predicted"/>
<dbReference type="EMBL" id="CP076448">
    <property type="protein sequence ID" value="QXM25008.1"/>
    <property type="molecule type" value="Genomic_DNA"/>
</dbReference>
<protein>
    <submittedName>
        <fullName evidence="2">Sugar nucleotide-binding protein</fullName>
    </submittedName>
</protein>
<dbReference type="PANTHER" id="PTHR43242:SF1">
    <property type="entry name" value="NAD(P)-BINDING ROSSMANN-FOLD SUPERFAMILY PROTEIN"/>
    <property type="match status" value="1"/>
</dbReference>